<evidence type="ECO:0000313" key="17">
    <source>
        <dbReference type="EMBL" id="KAG6393182.1"/>
    </source>
</evidence>
<comment type="caution">
    <text evidence="17">The sequence shown here is derived from an EMBL/GenBank/DDBJ whole genome shotgun (WGS) entry which is preliminary data.</text>
</comment>
<accession>A0A8X8Z6L9</accession>
<dbReference type="InterPro" id="IPR025287">
    <property type="entry name" value="WAK_GUB"/>
</dbReference>
<dbReference type="Pfam" id="PF13947">
    <property type="entry name" value="GUB_WAK_bind"/>
    <property type="match status" value="3"/>
</dbReference>
<feature type="domain" description="Wall-associated receptor kinase galacturonan-binding" evidence="16">
    <location>
        <begin position="511"/>
        <end position="577"/>
    </location>
</feature>
<dbReference type="GO" id="GO:0061630">
    <property type="term" value="F:ubiquitin protein ligase activity"/>
    <property type="evidence" value="ECO:0007669"/>
    <property type="project" value="UniProtKB-EC"/>
</dbReference>
<keyword evidence="12 15" id="KW-1133">Transmembrane helix</keyword>
<keyword evidence="9" id="KW-0863">Zinc-finger</keyword>
<dbReference type="PANTHER" id="PTHR46279">
    <property type="entry name" value="RING/U-BOX SUPERFAMILY PROTEIN"/>
    <property type="match status" value="1"/>
</dbReference>
<evidence type="ECO:0000256" key="15">
    <source>
        <dbReference type="SAM" id="Phobius"/>
    </source>
</evidence>
<dbReference type="AlphaFoldDB" id="A0A8X8Z6L9"/>
<evidence type="ECO:0000256" key="10">
    <source>
        <dbReference type="ARBA" id="ARBA00022786"/>
    </source>
</evidence>
<evidence type="ECO:0000256" key="1">
    <source>
        <dbReference type="ARBA" id="ARBA00000900"/>
    </source>
</evidence>
<evidence type="ECO:0000256" key="7">
    <source>
        <dbReference type="ARBA" id="ARBA00022723"/>
    </source>
</evidence>
<protein>
    <recommendedName>
        <fullName evidence="4">RING-type E3 ubiquitin transferase</fullName>
        <ecNumber evidence="4">2.3.2.27</ecNumber>
    </recommendedName>
</protein>
<dbReference type="PANTHER" id="PTHR46279:SF2">
    <property type="entry name" value="RING-H2 FINGER PROTEIN ATL21A-RELATED"/>
    <property type="match status" value="1"/>
</dbReference>
<feature type="transmembrane region" description="Helical" evidence="15">
    <location>
        <begin position="486"/>
        <end position="507"/>
    </location>
</feature>
<evidence type="ECO:0000256" key="8">
    <source>
        <dbReference type="ARBA" id="ARBA00022729"/>
    </source>
</evidence>
<dbReference type="Proteomes" id="UP000298416">
    <property type="component" value="Unassembled WGS sequence"/>
</dbReference>
<evidence type="ECO:0000259" key="16">
    <source>
        <dbReference type="Pfam" id="PF13947"/>
    </source>
</evidence>
<evidence type="ECO:0000256" key="2">
    <source>
        <dbReference type="ARBA" id="ARBA00004167"/>
    </source>
</evidence>
<reference evidence="17" key="2">
    <citation type="submission" date="2020-08" db="EMBL/GenBank/DDBJ databases">
        <title>Plant Genome Project.</title>
        <authorList>
            <person name="Zhang R.-G."/>
        </authorList>
    </citation>
    <scope>NUCLEOTIDE SEQUENCE</scope>
    <source>
        <strain evidence="17">Huo1</strain>
        <tissue evidence="17">Leaf</tissue>
    </source>
</reference>
<feature type="transmembrane region" description="Helical" evidence="15">
    <location>
        <begin position="339"/>
        <end position="370"/>
    </location>
</feature>
<dbReference type="GO" id="GO:0016020">
    <property type="term" value="C:membrane"/>
    <property type="evidence" value="ECO:0007669"/>
    <property type="project" value="UniProtKB-SubCell"/>
</dbReference>
<sequence length="1228" mass="136891">MDVADVRRQFPYFRLGDQTVLSDRAVDKGGVWKARWAAWNREALRIMAAIVPASSLVMVGLDETTIKSFKKIVLGGSKHVTGPNDVKCSICLVDYCPKDELKCLECLEYLYNNLLILLPVKTSILIMHMDILQLLIFFNLFLSGNSNNLCPTSHCPNNTLPVKYPFRIQGYHTPQCSYTDLRCSSEGAVIINLPNFGDFYVRDIRYGQEDPLILLYDPQKCLPKRFMASNYSSFKPGKAAYFLYYTFYSCPPEEIARTGFPTIACLSNSSSAVVATHAVSRQTMTDMYSCKEVVTSSVAVAGRVPPDFIGDETDFALEWRAGSCVSCPYMGTGVVSGPVWMALVMIVYSTIIVPAITFLLMVVFLCVACFSYTMDNYTGEIDTETARRRIMAEFGTSSTTLNAAPAATNATYLDDAQIKSCCKLIDMETNGSGVQGQSEKNGCSICLEEYCANEKVMFLALHISSLVEIKINQKRTVKRSVNNMRILNFSFSVFIFIFLDDPVIHALNINCPYSRCGSNPYSIQYPFILKGQRPQVCSHYIDLTCISQTNTVLSIPFSGDFYVNSVNYSARTVTLLDPKNCLVKRLMKLNLSSSPFAAAYDYQNFTFYNFPGDSPMNKFKVINCLSIVPNVTVVSSQLSSSEMMKFYGCSKISTEEFPLLENDTFSELKLRWNVPSCADCEGFGPRGKVVAFLIASFKRVAAARSTRRDVALTQQSTTTTNAGDGVMQPRLVSVEAMMVPDGQQACLKTMNFSTFVEWNHGSFEGHEQGSCCTVCLEEYSPQDVISSFLVPGAPGPEPSVAPFFALSHMHYSAAIFCSLITQKIIPDFETMDLTIKRTFLIILIISPVIIHSKDLCLNSSCGSSSFPIKHPFKLETDEPPINCHNSINLRCGDDGRTVINLPHFGDFYVTDINYNLRIIALTYAKNCLPRMLMTNFSVSPLAAFSVENYTFFVCDKNRFTRRYEIRCLSNSTKATVAMTRDSSGHVEGLGCRPIVSSMIPVPLLNEDNDWQNIDHLELTWNLPSCQQHCELLYGQDKQGETKSRLAKFITGSSVFIPLAVILTTFFSIACIIRLLKLIAGGPTSAEASKVESFSQVMVIDEGNQDTALMCCSICLEEYHGKDRISHFSAADRALRPKQLPSKEALELIQLNTSVASALEISMMDEIKDVQSASPGFAGFRMSLMVSSESWLQHPCSSWRQIPLMTLQSYLRLKSKREPQLRLMILHPT</sequence>
<proteinExistence type="inferred from homology"/>
<dbReference type="GO" id="GO:0030247">
    <property type="term" value="F:polysaccharide binding"/>
    <property type="evidence" value="ECO:0007669"/>
    <property type="project" value="InterPro"/>
</dbReference>
<comment type="similarity">
    <text evidence="14">Belongs to the RING-type zinc finger family. ATL subfamily.</text>
</comment>
<keyword evidence="11" id="KW-0862">Zinc</keyword>
<keyword evidence="5" id="KW-0808">Transferase</keyword>
<evidence type="ECO:0000256" key="14">
    <source>
        <dbReference type="ARBA" id="ARBA00024209"/>
    </source>
</evidence>
<dbReference type="InterPro" id="IPR046948">
    <property type="entry name" value="ATL20-22-like"/>
</dbReference>
<feature type="domain" description="Wall-associated receptor kinase galacturonan-binding" evidence="16">
    <location>
        <begin position="856"/>
        <end position="919"/>
    </location>
</feature>
<keyword evidence="13 15" id="KW-0472">Membrane</keyword>
<evidence type="ECO:0000256" key="9">
    <source>
        <dbReference type="ARBA" id="ARBA00022771"/>
    </source>
</evidence>
<dbReference type="GO" id="GO:0008270">
    <property type="term" value="F:zinc ion binding"/>
    <property type="evidence" value="ECO:0007669"/>
    <property type="project" value="UniProtKB-KW"/>
</dbReference>
<organism evidence="17">
    <name type="scientific">Salvia splendens</name>
    <name type="common">Scarlet sage</name>
    <dbReference type="NCBI Taxonomy" id="180675"/>
    <lineage>
        <taxon>Eukaryota</taxon>
        <taxon>Viridiplantae</taxon>
        <taxon>Streptophyta</taxon>
        <taxon>Embryophyta</taxon>
        <taxon>Tracheophyta</taxon>
        <taxon>Spermatophyta</taxon>
        <taxon>Magnoliopsida</taxon>
        <taxon>eudicotyledons</taxon>
        <taxon>Gunneridae</taxon>
        <taxon>Pentapetalae</taxon>
        <taxon>asterids</taxon>
        <taxon>lamiids</taxon>
        <taxon>Lamiales</taxon>
        <taxon>Lamiaceae</taxon>
        <taxon>Nepetoideae</taxon>
        <taxon>Mentheae</taxon>
        <taxon>Salviinae</taxon>
        <taxon>Salvia</taxon>
        <taxon>Salvia subgen. Calosphace</taxon>
        <taxon>core Calosphace</taxon>
    </lineage>
</organism>
<evidence type="ECO:0000256" key="12">
    <source>
        <dbReference type="ARBA" id="ARBA00022989"/>
    </source>
</evidence>
<feature type="domain" description="Wall-associated receptor kinase galacturonan-binding" evidence="16">
    <location>
        <begin position="150"/>
        <end position="209"/>
    </location>
</feature>
<keyword evidence="10" id="KW-0833">Ubl conjugation pathway</keyword>
<comment type="pathway">
    <text evidence="3">Protein modification; protein ubiquitination.</text>
</comment>
<keyword evidence="8" id="KW-0732">Signal</keyword>
<evidence type="ECO:0000313" key="18">
    <source>
        <dbReference type="Proteomes" id="UP000298416"/>
    </source>
</evidence>
<evidence type="ECO:0000256" key="3">
    <source>
        <dbReference type="ARBA" id="ARBA00004906"/>
    </source>
</evidence>
<dbReference type="EC" id="2.3.2.27" evidence="4"/>
<gene>
    <name evidence="17" type="ORF">SASPL_147418</name>
</gene>
<evidence type="ECO:0000256" key="13">
    <source>
        <dbReference type="ARBA" id="ARBA00023136"/>
    </source>
</evidence>
<evidence type="ECO:0000256" key="5">
    <source>
        <dbReference type="ARBA" id="ARBA00022679"/>
    </source>
</evidence>
<keyword evidence="18" id="KW-1185">Reference proteome</keyword>
<comment type="catalytic activity">
    <reaction evidence="1">
        <text>S-ubiquitinyl-[E2 ubiquitin-conjugating enzyme]-L-cysteine + [acceptor protein]-L-lysine = [E2 ubiquitin-conjugating enzyme]-L-cysteine + N(6)-ubiquitinyl-[acceptor protein]-L-lysine.</text>
        <dbReference type="EC" id="2.3.2.27"/>
    </reaction>
</comment>
<evidence type="ECO:0000256" key="11">
    <source>
        <dbReference type="ARBA" id="ARBA00022833"/>
    </source>
</evidence>
<feature type="transmembrane region" description="Helical" evidence="15">
    <location>
        <begin position="1054"/>
        <end position="1075"/>
    </location>
</feature>
<dbReference type="EMBL" id="PNBA02000018">
    <property type="protein sequence ID" value="KAG6393182.1"/>
    <property type="molecule type" value="Genomic_DNA"/>
</dbReference>
<reference evidence="17" key="1">
    <citation type="submission" date="2018-01" db="EMBL/GenBank/DDBJ databases">
        <authorList>
            <person name="Mao J.F."/>
        </authorList>
    </citation>
    <scope>NUCLEOTIDE SEQUENCE</scope>
    <source>
        <strain evidence="17">Huo1</strain>
        <tissue evidence="17">Leaf</tissue>
    </source>
</reference>
<keyword evidence="7" id="KW-0479">Metal-binding</keyword>
<keyword evidence="6 15" id="KW-0812">Transmembrane</keyword>
<comment type="subcellular location">
    <subcellularLocation>
        <location evidence="2">Membrane</location>
        <topology evidence="2">Single-pass membrane protein</topology>
    </subcellularLocation>
</comment>
<name>A0A8X8Z6L9_SALSN</name>
<evidence type="ECO:0000256" key="4">
    <source>
        <dbReference type="ARBA" id="ARBA00012483"/>
    </source>
</evidence>
<evidence type="ECO:0000256" key="6">
    <source>
        <dbReference type="ARBA" id="ARBA00022692"/>
    </source>
</evidence>